<gene>
    <name evidence="1" type="ORF">SPARVUS_LOCUS2142059</name>
</gene>
<protein>
    <submittedName>
        <fullName evidence="1">Uncharacterized protein</fullName>
    </submittedName>
</protein>
<dbReference type="Proteomes" id="UP001162483">
    <property type="component" value="Unassembled WGS sequence"/>
</dbReference>
<proteinExistence type="predicted"/>
<evidence type="ECO:0000313" key="1">
    <source>
        <dbReference type="EMBL" id="CAI9542718.1"/>
    </source>
</evidence>
<organism evidence="1 2">
    <name type="scientific">Staurois parvus</name>
    <dbReference type="NCBI Taxonomy" id="386267"/>
    <lineage>
        <taxon>Eukaryota</taxon>
        <taxon>Metazoa</taxon>
        <taxon>Chordata</taxon>
        <taxon>Craniata</taxon>
        <taxon>Vertebrata</taxon>
        <taxon>Euteleostomi</taxon>
        <taxon>Amphibia</taxon>
        <taxon>Batrachia</taxon>
        <taxon>Anura</taxon>
        <taxon>Neobatrachia</taxon>
        <taxon>Ranoidea</taxon>
        <taxon>Ranidae</taxon>
        <taxon>Staurois</taxon>
    </lineage>
</organism>
<sequence length="92" mass="10297">RGPQCAFGAPYPLPFLPPLPKCPFRVSPQIPRFSKFFHRFLAGLKASHRVPQDPKSAMAPVPPESRCCWYHSVTWVPVTAVPLLLPLCHVPL</sequence>
<name>A0ABN9B339_9NEOB</name>
<evidence type="ECO:0000313" key="2">
    <source>
        <dbReference type="Proteomes" id="UP001162483"/>
    </source>
</evidence>
<keyword evidence="2" id="KW-1185">Reference proteome</keyword>
<feature type="non-terminal residue" evidence="1">
    <location>
        <position position="1"/>
    </location>
</feature>
<comment type="caution">
    <text evidence="1">The sequence shown here is derived from an EMBL/GenBank/DDBJ whole genome shotgun (WGS) entry which is preliminary data.</text>
</comment>
<reference evidence="1" key="1">
    <citation type="submission" date="2023-05" db="EMBL/GenBank/DDBJ databases">
        <authorList>
            <person name="Stuckert A."/>
        </authorList>
    </citation>
    <scope>NUCLEOTIDE SEQUENCE</scope>
</reference>
<accession>A0ABN9B339</accession>
<dbReference type="EMBL" id="CATNWA010002371">
    <property type="protein sequence ID" value="CAI9542718.1"/>
    <property type="molecule type" value="Genomic_DNA"/>
</dbReference>